<evidence type="ECO:0000313" key="3">
    <source>
        <dbReference type="Proteomes" id="UP001597116"/>
    </source>
</evidence>
<comment type="caution">
    <text evidence="2">The sequence shown here is derived from an EMBL/GenBank/DDBJ whole genome shotgun (WGS) entry which is preliminary data.</text>
</comment>
<proteinExistence type="predicted"/>
<dbReference type="SUPFAM" id="SSF48452">
    <property type="entry name" value="TPR-like"/>
    <property type="match status" value="1"/>
</dbReference>
<dbReference type="PANTHER" id="PTHR45588">
    <property type="entry name" value="TPR DOMAIN-CONTAINING PROTEIN"/>
    <property type="match status" value="1"/>
</dbReference>
<dbReference type="InterPro" id="IPR011990">
    <property type="entry name" value="TPR-like_helical_dom_sf"/>
</dbReference>
<gene>
    <name evidence="2" type="ORF">ACFQ4C_08335</name>
</gene>
<dbReference type="RefSeq" id="WP_379884157.1">
    <property type="nucleotide sequence ID" value="NZ_JBHTLP010000007.1"/>
</dbReference>
<dbReference type="Proteomes" id="UP001597116">
    <property type="component" value="Unassembled WGS sequence"/>
</dbReference>
<dbReference type="SMART" id="SM00028">
    <property type="entry name" value="TPR"/>
    <property type="match status" value="3"/>
</dbReference>
<feature type="chain" id="PRO_5046558201" evidence="1">
    <location>
        <begin position="28"/>
        <end position="579"/>
    </location>
</feature>
<dbReference type="EMBL" id="JBHTLP010000007">
    <property type="protein sequence ID" value="MFD1141112.1"/>
    <property type="molecule type" value="Genomic_DNA"/>
</dbReference>
<dbReference type="Gene3D" id="1.25.40.10">
    <property type="entry name" value="Tetratricopeptide repeat domain"/>
    <property type="match status" value="1"/>
</dbReference>
<sequence length="579" mass="64224">MKTLLLMVSIPLLVGSLLIVQTAPQPASINSRSVPILDVDSPGESTPVALCGSTVDGQINRLASGKFIGPLPGWGRYSYPISTRQDSAQFYFDQGLTMYYSYHMKESMASFKEAARLDSTCAMAWWGQALAGGPYYNAAHSYQLPAEMPAILARMNALSADASPKEKRLIQVMTTRYSADPTDSQRSGLNQAYANATRQLITEYGDPDSKMLYVDAVMLLHAWDFWHTDGRPKAWTQEVIDLSKSVLATHPDHPAALHYYIHLTEASHQPQVALANADKLKSLFPGVAHMVHMASHEYQRNGLYPQGVQVNDRADANLVKYDSMAPHLNLVKHSPHYFAVQTYCALTGGMYQVSVSDALRCRQSVSPVATNTYDQYLYMLPSLSLVRLGKWNEVLATEPPTETWTYAVVLDHFSKGMALVGTGKLTQAQSQLRLLLARLQDPILEKRRIPFNAPLPVARIAGHILEASIQFATKQQPQALVSLQRAIDLEDQLIYTEPADWPLPARQFLGAYLLKMQRPQEAETVYRQDLIHNPGNGWSLVGLHQALTKQGKKARLAQVEAGFKKAFSGAEQIPPSSIY</sequence>
<keyword evidence="3" id="KW-1185">Reference proteome</keyword>
<dbReference type="InterPro" id="IPR019734">
    <property type="entry name" value="TPR_rpt"/>
</dbReference>
<feature type="signal peptide" evidence="1">
    <location>
        <begin position="1"/>
        <end position="27"/>
    </location>
</feature>
<evidence type="ECO:0000313" key="2">
    <source>
        <dbReference type="EMBL" id="MFD1141112.1"/>
    </source>
</evidence>
<name>A0ABW3Q7B9_9BACT</name>
<dbReference type="PANTHER" id="PTHR45588:SF1">
    <property type="entry name" value="WW DOMAIN-CONTAINING PROTEIN"/>
    <property type="match status" value="1"/>
</dbReference>
<reference evidence="3" key="1">
    <citation type="journal article" date="2019" name="Int. J. Syst. Evol. Microbiol.">
        <title>The Global Catalogue of Microorganisms (GCM) 10K type strain sequencing project: providing services to taxonomists for standard genome sequencing and annotation.</title>
        <authorList>
            <consortium name="The Broad Institute Genomics Platform"/>
            <consortium name="The Broad Institute Genome Sequencing Center for Infectious Disease"/>
            <person name="Wu L."/>
            <person name="Ma J."/>
        </authorList>
    </citation>
    <scope>NUCLEOTIDE SEQUENCE [LARGE SCALE GENOMIC DNA]</scope>
    <source>
        <strain evidence="3">CCUG 55608</strain>
    </source>
</reference>
<organism evidence="2 3">
    <name type="scientific">Larkinella insperata</name>
    <dbReference type="NCBI Taxonomy" id="332158"/>
    <lineage>
        <taxon>Bacteria</taxon>
        <taxon>Pseudomonadati</taxon>
        <taxon>Bacteroidota</taxon>
        <taxon>Cytophagia</taxon>
        <taxon>Cytophagales</taxon>
        <taxon>Spirosomataceae</taxon>
        <taxon>Larkinella</taxon>
    </lineage>
</organism>
<protein>
    <submittedName>
        <fullName evidence="2">Tetratricopeptide repeat protein</fullName>
    </submittedName>
</protein>
<accession>A0ABW3Q7B9</accession>
<keyword evidence="1" id="KW-0732">Signal</keyword>
<evidence type="ECO:0000256" key="1">
    <source>
        <dbReference type="SAM" id="SignalP"/>
    </source>
</evidence>